<keyword evidence="6" id="KW-1185">Reference proteome</keyword>
<dbReference type="PANTHER" id="PTHR39452:SF1">
    <property type="entry name" value="CHEY-P PHOSPHATASE CHEX"/>
    <property type="match status" value="1"/>
</dbReference>
<dbReference type="PATRIC" id="fig|1125725.3.peg.1591"/>
<reference evidence="5 6" key="1">
    <citation type="submission" date="2013-08" db="EMBL/GenBank/DDBJ databases">
        <authorList>
            <person name="Durkin A.S."/>
            <person name="Haft D.R."/>
            <person name="McCorrison J."/>
            <person name="Torralba M."/>
            <person name="Gillis M."/>
            <person name="Haft D.H."/>
            <person name="Methe B."/>
            <person name="Sutton G."/>
            <person name="Nelson K.E."/>
        </authorList>
    </citation>
    <scope>NUCLEOTIDE SEQUENCE [LARGE SCALE GENOMIC DNA]</scope>
    <source>
        <strain evidence="4 6">ATCC 35536</strain>
        <strain evidence="3 5">VPI DR56BR1116</strain>
    </source>
</reference>
<dbReference type="STRING" id="1125725.HMPREF1325_2424"/>
<dbReference type="RefSeq" id="WP_021330629.1">
    <property type="nucleotide sequence ID" value="NZ_AUZJ01000043.1"/>
</dbReference>
<feature type="domain" description="Chemotaxis phosphatase CheX-like" evidence="2">
    <location>
        <begin position="43"/>
        <end position="131"/>
    </location>
</feature>
<dbReference type="Proteomes" id="UP000016646">
    <property type="component" value="Unassembled WGS sequence"/>
</dbReference>
<evidence type="ECO:0000259" key="2">
    <source>
        <dbReference type="Pfam" id="PF13690"/>
    </source>
</evidence>
<dbReference type="SUPFAM" id="SSF103039">
    <property type="entry name" value="CheC-like"/>
    <property type="match status" value="1"/>
</dbReference>
<evidence type="ECO:0000313" key="6">
    <source>
        <dbReference type="Proteomes" id="UP000016646"/>
    </source>
</evidence>
<dbReference type="AlphaFoldDB" id="U1GQH7"/>
<dbReference type="InterPro" id="IPR028976">
    <property type="entry name" value="CheC-like_sf"/>
</dbReference>
<dbReference type="InterPro" id="IPR038756">
    <property type="entry name" value="CheX-like"/>
</dbReference>
<dbReference type="Gene3D" id="3.40.1550.10">
    <property type="entry name" value="CheC-like"/>
    <property type="match status" value="1"/>
</dbReference>
<dbReference type="OrthoDB" id="9788100at2"/>
<dbReference type="eggNOG" id="COG1406">
    <property type="taxonomic scope" value="Bacteria"/>
</dbReference>
<proteinExistence type="predicted"/>
<organism evidence="3 5">
    <name type="scientific">Treponema socranskii subsp. socranskii VPI DR56BR1116 = ATCC 35536</name>
    <dbReference type="NCBI Taxonomy" id="1125725"/>
    <lineage>
        <taxon>Bacteria</taxon>
        <taxon>Pseudomonadati</taxon>
        <taxon>Spirochaetota</taxon>
        <taxon>Spirochaetia</taxon>
        <taxon>Spirochaetales</taxon>
        <taxon>Treponemataceae</taxon>
        <taxon>Treponema</taxon>
    </lineage>
</organism>
<evidence type="ECO:0000256" key="1">
    <source>
        <dbReference type="ARBA" id="ARBA00022500"/>
    </source>
</evidence>
<evidence type="ECO:0000313" key="4">
    <source>
        <dbReference type="EMBL" id="ERJ99428.1"/>
    </source>
</evidence>
<name>U1GQH7_TRESO</name>
<comment type="caution">
    <text evidence="3">The sequence shown here is derived from an EMBL/GenBank/DDBJ whole genome shotgun (WGS) entry which is preliminary data.</text>
</comment>
<dbReference type="EMBL" id="AVQI01000076">
    <property type="protein sequence ID" value="ERJ99428.1"/>
    <property type="molecule type" value="Genomic_DNA"/>
</dbReference>
<dbReference type="CDD" id="cd17906">
    <property type="entry name" value="CheX"/>
    <property type="match status" value="1"/>
</dbReference>
<sequence length="161" mass="17362">MRVEYINPFVETSYSVLKEVLGGAEVKRGDLYLKSTAMPMMGVAALVGLAGDVEGRVLYDMTIETALNIASKMNGETLPEFDDLAKATISELANLITAQAVTKLQELGFKFDLTPPALFVGQKMEIAALGGTHTENVEALIVPLISECGKIEVNVAIRERT</sequence>
<dbReference type="GO" id="GO:0006935">
    <property type="term" value="P:chemotaxis"/>
    <property type="evidence" value="ECO:0007669"/>
    <property type="project" value="UniProtKB-KW"/>
</dbReference>
<keyword evidence="1" id="KW-0145">Chemotaxis</keyword>
<dbReference type="EMBL" id="AUZJ01000043">
    <property type="protein sequence ID" value="ERF60230.1"/>
    <property type="molecule type" value="Genomic_DNA"/>
</dbReference>
<dbReference type="PANTHER" id="PTHR39452">
    <property type="entry name" value="CHEY-P PHOSPHATASE CHEX"/>
    <property type="match status" value="1"/>
</dbReference>
<gene>
    <name evidence="3" type="primary">cheX</name>
    <name evidence="4" type="ORF">HMPREF0860_2383</name>
    <name evidence="3" type="ORF">HMPREF1325_2424</name>
</gene>
<protein>
    <submittedName>
        <fullName evidence="3">Chemotaxis protein CheX</fullName>
    </submittedName>
</protein>
<dbReference type="Proteomes" id="UP000016412">
    <property type="component" value="Unassembled WGS sequence"/>
</dbReference>
<accession>U1GQH7</accession>
<dbReference type="InterPro" id="IPR028051">
    <property type="entry name" value="CheX-like_dom"/>
</dbReference>
<dbReference type="Pfam" id="PF13690">
    <property type="entry name" value="CheX"/>
    <property type="match status" value="1"/>
</dbReference>
<evidence type="ECO:0000313" key="5">
    <source>
        <dbReference type="Proteomes" id="UP000016412"/>
    </source>
</evidence>
<evidence type="ECO:0000313" key="3">
    <source>
        <dbReference type="EMBL" id="ERF60230.1"/>
    </source>
</evidence>